<protein>
    <submittedName>
        <fullName evidence="1">Uncharacterized protein</fullName>
    </submittedName>
</protein>
<name>A0ABW9LNW7_9MYCO</name>
<reference evidence="1 2" key="1">
    <citation type="submission" date="2024-12" db="EMBL/GenBank/DDBJ databases">
        <title>The coexistence of Mycolicibacterium septicum and Mycolicibacterium nivoides in clinical samples.</title>
        <authorList>
            <person name="Wang C."/>
            <person name="Feng Y."/>
            <person name="Zong Z."/>
        </authorList>
    </citation>
    <scope>NUCLEOTIDE SEQUENCE [LARGE SCALE GENOMIC DNA]</scope>
    <source>
        <strain evidence="1 2">120310</strain>
    </source>
</reference>
<dbReference type="RefSeq" id="WP_409548605.1">
    <property type="nucleotide sequence ID" value="NZ_JBKBDE010000001.1"/>
</dbReference>
<keyword evidence="2" id="KW-1185">Reference proteome</keyword>
<comment type="caution">
    <text evidence="1">The sequence shown here is derived from an EMBL/GenBank/DDBJ whole genome shotgun (WGS) entry which is preliminary data.</text>
</comment>
<proteinExistence type="predicted"/>
<dbReference type="EMBL" id="JBKBDE010000001">
    <property type="protein sequence ID" value="MFN6549696.1"/>
    <property type="molecule type" value="Genomic_DNA"/>
</dbReference>
<dbReference type="Proteomes" id="UP001635817">
    <property type="component" value="Unassembled WGS sequence"/>
</dbReference>
<evidence type="ECO:0000313" key="1">
    <source>
        <dbReference type="EMBL" id="MFN6549696.1"/>
    </source>
</evidence>
<sequence length="57" mass="6233">MQRNTFLRHAQSVVKGPIAWIHTRASLTPQERHNLRMSSTPVAVLTASLGGGSHTAR</sequence>
<organism evidence="1 2">
    <name type="scientific">Mycolicibacterium septicum</name>
    <dbReference type="NCBI Taxonomy" id="98668"/>
    <lineage>
        <taxon>Bacteria</taxon>
        <taxon>Bacillati</taxon>
        <taxon>Actinomycetota</taxon>
        <taxon>Actinomycetes</taxon>
        <taxon>Mycobacteriales</taxon>
        <taxon>Mycobacteriaceae</taxon>
        <taxon>Mycolicibacterium</taxon>
    </lineage>
</organism>
<gene>
    <name evidence="1" type="ORF">ACK4CP_04795</name>
</gene>
<evidence type="ECO:0000313" key="2">
    <source>
        <dbReference type="Proteomes" id="UP001635817"/>
    </source>
</evidence>
<accession>A0ABW9LNW7</accession>